<dbReference type="SUPFAM" id="SSF53474">
    <property type="entry name" value="alpha/beta-Hydrolases"/>
    <property type="match status" value="1"/>
</dbReference>
<dbReference type="GO" id="GO:0005615">
    <property type="term" value="C:extracellular space"/>
    <property type="evidence" value="ECO:0007669"/>
    <property type="project" value="TreeGrafter"/>
</dbReference>
<evidence type="ECO:0000256" key="4">
    <source>
        <dbReference type="ARBA" id="ARBA00023180"/>
    </source>
</evidence>
<evidence type="ECO:0000256" key="2">
    <source>
        <dbReference type="ARBA" id="ARBA00022487"/>
    </source>
</evidence>
<keyword evidence="2" id="KW-0719">Serine esterase</keyword>
<comment type="similarity">
    <text evidence="1">Belongs to the type-B carboxylesterase/lipase family.</text>
</comment>
<feature type="domain" description="Carboxylesterase type B" evidence="5">
    <location>
        <begin position="5"/>
        <end position="172"/>
    </location>
</feature>
<dbReference type="OrthoDB" id="6515014at2759"/>
<keyword evidence="3" id="KW-0378">Hydrolase</keyword>
<evidence type="ECO:0000259" key="5">
    <source>
        <dbReference type="Pfam" id="PF00135"/>
    </source>
</evidence>
<dbReference type="PANTHER" id="PTHR43918:SF4">
    <property type="entry name" value="CARBOXYLIC ESTER HYDROLASE"/>
    <property type="match status" value="1"/>
</dbReference>
<dbReference type="EMBL" id="MUJZ01049865">
    <property type="protein sequence ID" value="OTF73834.1"/>
    <property type="molecule type" value="Genomic_DNA"/>
</dbReference>
<dbReference type="GO" id="GO:0003990">
    <property type="term" value="F:acetylcholinesterase activity"/>
    <property type="evidence" value="ECO:0007669"/>
    <property type="project" value="TreeGrafter"/>
</dbReference>
<dbReference type="AlphaFoldDB" id="A0A1Y3B1B2"/>
<dbReference type="InterPro" id="IPR029058">
    <property type="entry name" value="AB_hydrolase_fold"/>
</dbReference>
<dbReference type="GO" id="GO:0005886">
    <property type="term" value="C:plasma membrane"/>
    <property type="evidence" value="ECO:0007669"/>
    <property type="project" value="TreeGrafter"/>
</dbReference>
<dbReference type="Proteomes" id="UP000194236">
    <property type="component" value="Unassembled WGS sequence"/>
</dbReference>
<gene>
    <name evidence="6" type="ORF">BLA29_009168</name>
</gene>
<organism evidence="6 7">
    <name type="scientific">Euroglyphus maynei</name>
    <name type="common">Mayne's house dust mite</name>
    <dbReference type="NCBI Taxonomy" id="6958"/>
    <lineage>
        <taxon>Eukaryota</taxon>
        <taxon>Metazoa</taxon>
        <taxon>Ecdysozoa</taxon>
        <taxon>Arthropoda</taxon>
        <taxon>Chelicerata</taxon>
        <taxon>Arachnida</taxon>
        <taxon>Acari</taxon>
        <taxon>Acariformes</taxon>
        <taxon>Sarcoptiformes</taxon>
        <taxon>Astigmata</taxon>
        <taxon>Psoroptidia</taxon>
        <taxon>Analgoidea</taxon>
        <taxon>Pyroglyphidae</taxon>
        <taxon>Pyroglyphinae</taxon>
        <taxon>Euroglyphus</taxon>
    </lineage>
</organism>
<dbReference type="Pfam" id="PF00135">
    <property type="entry name" value="COesterase"/>
    <property type="match status" value="1"/>
</dbReference>
<sequence>MFEKSDPIAQQVVEFYMKNLNEKSNADDMRIILADVFGDYHLVCPTILFGEYLSRALMMNGRQSFYSYRLMLPIHDGTFNCNNDWQGVCHGEDVVYLFHVPMSHRSYTKDEIQLSNDMIISWTTFAWTGHPTTALKNDDNQTAVEWTEAINNRSEFVSFMSLQPKHYEMISNYFHIKCDQFWKPILFKHTKQNKND</sequence>
<evidence type="ECO:0000256" key="3">
    <source>
        <dbReference type="ARBA" id="ARBA00022801"/>
    </source>
</evidence>
<protein>
    <recommendedName>
        <fullName evidence="5">Carboxylesterase type B domain-containing protein</fullName>
    </recommendedName>
</protein>
<comment type="caution">
    <text evidence="6">The sequence shown here is derived from an EMBL/GenBank/DDBJ whole genome shotgun (WGS) entry which is preliminary data.</text>
</comment>
<name>A0A1Y3B1B2_EURMA</name>
<accession>A0A1Y3B1B2</accession>
<dbReference type="InterPro" id="IPR050654">
    <property type="entry name" value="AChE-related_enzymes"/>
</dbReference>
<dbReference type="GO" id="GO:0006581">
    <property type="term" value="P:acetylcholine catabolic process"/>
    <property type="evidence" value="ECO:0007669"/>
    <property type="project" value="TreeGrafter"/>
</dbReference>
<dbReference type="Gene3D" id="3.40.50.1820">
    <property type="entry name" value="alpha/beta hydrolase"/>
    <property type="match status" value="1"/>
</dbReference>
<dbReference type="PANTHER" id="PTHR43918">
    <property type="entry name" value="ACETYLCHOLINESTERASE"/>
    <property type="match status" value="1"/>
</dbReference>
<dbReference type="InterPro" id="IPR002018">
    <property type="entry name" value="CarbesteraseB"/>
</dbReference>
<reference evidence="6 7" key="1">
    <citation type="submission" date="2017-03" db="EMBL/GenBank/DDBJ databases">
        <title>Genome Survey of Euroglyphus maynei.</title>
        <authorList>
            <person name="Arlian L.G."/>
            <person name="Morgan M.S."/>
            <person name="Rider S.D."/>
        </authorList>
    </citation>
    <scope>NUCLEOTIDE SEQUENCE [LARGE SCALE GENOMIC DNA]</scope>
    <source>
        <strain evidence="6">Arlian Lab</strain>
        <tissue evidence="6">Whole body</tissue>
    </source>
</reference>
<dbReference type="GO" id="GO:0019695">
    <property type="term" value="P:choline metabolic process"/>
    <property type="evidence" value="ECO:0007669"/>
    <property type="project" value="TreeGrafter"/>
</dbReference>
<evidence type="ECO:0000313" key="7">
    <source>
        <dbReference type="Proteomes" id="UP000194236"/>
    </source>
</evidence>
<evidence type="ECO:0000313" key="6">
    <source>
        <dbReference type="EMBL" id="OTF73834.1"/>
    </source>
</evidence>
<proteinExistence type="inferred from homology"/>
<evidence type="ECO:0000256" key="1">
    <source>
        <dbReference type="ARBA" id="ARBA00005964"/>
    </source>
</evidence>
<keyword evidence="7" id="KW-1185">Reference proteome</keyword>
<keyword evidence="4" id="KW-0325">Glycoprotein</keyword>